<dbReference type="InterPro" id="IPR027417">
    <property type="entry name" value="P-loop_NTPase"/>
</dbReference>
<proteinExistence type="predicted"/>
<evidence type="ECO:0000256" key="1">
    <source>
        <dbReference type="ARBA" id="ARBA00022737"/>
    </source>
</evidence>
<reference evidence="3 4" key="1">
    <citation type="submission" date="2018-03" db="EMBL/GenBank/DDBJ databases">
        <title>Genomes of Pezizomycetes fungi and the evolution of truffles.</title>
        <authorList>
            <person name="Murat C."/>
            <person name="Payen T."/>
            <person name="Noel B."/>
            <person name="Kuo A."/>
            <person name="Martin F.M."/>
        </authorList>
    </citation>
    <scope>NUCLEOTIDE SEQUENCE [LARGE SCALE GENOMIC DNA]</scope>
    <source>
        <strain evidence="3">091103-1</strain>
    </source>
</reference>
<evidence type="ECO:0000313" key="3">
    <source>
        <dbReference type="EMBL" id="PWW74655.1"/>
    </source>
</evidence>
<gene>
    <name evidence="3" type="ORF">C7212DRAFT_282955</name>
</gene>
<organism evidence="3 4">
    <name type="scientific">Tuber magnatum</name>
    <name type="common">white Piedmont truffle</name>
    <dbReference type="NCBI Taxonomy" id="42249"/>
    <lineage>
        <taxon>Eukaryota</taxon>
        <taxon>Fungi</taxon>
        <taxon>Dikarya</taxon>
        <taxon>Ascomycota</taxon>
        <taxon>Pezizomycotina</taxon>
        <taxon>Pezizomycetes</taxon>
        <taxon>Pezizales</taxon>
        <taxon>Tuberaceae</taxon>
        <taxon>Tuber</taxon>
    </lineage>
</organism>
<dbReference type="OrthoDB" id="195446at2759"/>
<keyword evidence="4" id="KW-1185">Reference proteome</keyword>
<dbReference type="PANTHER" id="PTHR10039:SF16">
    <property type="entry name" value="GPI INOSITOL-DEACYLASE"/>
    <property type="match status" value="1"/>
</dbReference>
<sequence>MQNRIRDWLSLADPQSNHLAARKLYQYGTGRWFTEGKEFQDWLKADKSFLWLYGIPGAGKTILSSTVIEHVSAKFAKEQGPILAYFYCDFRQVSKQISTNLIGSIIWQIANQNPSVSQDVQDFFSVKFQDGPPKLSNLLNLLRHLLRRIPKLAIVVDALDECTDSLQVVMLETLSRLSGINKVNLLVVSRDHLNIKLQFEGLPSLGIQKKDVAKDIELYAAHEIERNGKLKRQSSYIKRQIVDALIKGALGMCVMVPTP</sequence>
<dbReference type="InterPro" id="IPR056884">
    <property type="entry name" value="NPHP3-like_N"/>
</dbReference>
<feature type="domain" description="Nephrocystin 3-like N-terminal" evidence="2">
    <location>
        <begin position="28"/>
        <end position="190"/>
    </location>
</feature>
<dbReference type="AlphaFoldDB" id="A0A317SJR5"/>
<accession>A0A317SJR5</accession>
<dbReference type="Pfam" id="PF24883">
    <property type="entry name" value="NPHP3_N"/>
    <property type="match status" value="1"/>
</dbReference>
<dbReference type="Gene3D" id="3.40.50.300">
    <property type="entry name" value="P-loop containing nucleotide triphosphate hydrolases"/>
    <property type="match status" value="1"/>
</dbReference>
<protein>
    <recommendedName>
        <fullName evidence="2">Nephrocystin 3-like N-terminal domain-containing protein</fullName>
    </recommendedName>
</protein>
<dbReference type="PANTHER" id="PTHR10039">
    <property type="entry name" value="AMELOGENIN"/>
    <property type="match status" value="1"/>
</dbReference>
<evidence type="ECO:0000313" key="4">
    <source>
        <dbReference type="Proteomes" id="UP000246991"/>
    </source>
</evidence>
<dbReference type="EMBL" id="PYWC01000058">
    <property type="protein sequence ID" value="PWW74655.1"/>
    <property type="molecule type" value="Genomic_DNA"/>
</dbReference>
<comment type="caution">
    <text evidence="3">The sequence shown here is derived from an EMBL/GenBank/DDBJ whole genome shotgun (WGS) entry which is preliminary data.</text>
</comment>
<dbReference type="Proteomes" id="UP000246991">
    <property type="component" value="Unassembled WGS sequence"/>
</dbReference>
<dbReference type="SUPFAM" id="SSF52540">
    <property type="entry name" value="P-loop containing nucleoside triphosphate hydrolases"/>
    <property type="match status" value="1"/>
</dbReference>
<evidence type="ECO:0000259" key="2">
    <source>
        <dbReference type="Pfam" id="PF24883"/>
    </source>
</evidence>
<name>A0A317SJR5_9PEZI</name>
<keyword evidence="1" id="KW-0677">Repeat</keyword>
<dbReference type="STRING" id="42249.A0A317SJR5"/>